<dbReference type="GO" id="GO:0140933">
    <property type="term" value="F:5'-(N(7)-methylguanosine 5'-triphospho)-[mRNA] hydrolase activity"/>
    <property type="evidence" value="ECO:0007669"/>
    <property type="project" value="InterPro"/>
</dbReference>
<proteinExistence type="inferred from homology"/>
<dbReference type="GO" id="GO:0030145">
    <property type="term" value="F:manganese ion binding"/>
    <property type="evidence" value="ECO:0007669"/>
    <property type="project" value="InterPro"/>
</dbReference>
<dbReference type="PANTHER" id="PTHR23114:SF17">
    <property type="entry name" value="M7GPPPN-MRNA HYDROLASE"/>
    <property type="match status" value="1"/>
</dbReference>
<dbReference type="Gene3D" id="1.10.10.1050">
    <property type="entry name" value="Dcp2, box A domain"/>
    <property type="match status" value="1"/>
</dbReference>
<keyword evidence="8" id="KW-0464">Manganese</keyword>
<dbReference type="Proteomes" id="UP000232323">
    <property type="component" value="Unassembled WGS sequence"/>
</dbReference>
<evidence type="ECO:0000256" key="5">
    <source>
        <dbReference type="ARBA" id="ARBA00022723"/>
    </source>
</evidence>
<sequence length="418" mass="46261">MEPSKAVMELIELKFLKTAPKEVLSSMEQTMFLVEHAYWYYEDSVRDKNPELRHFSGFEPFAKYMFSKSEILSQHLDNFADIMRAFNRYKHSIPVYGAILLDGPMEKVLLVRGLKSSAGWGFPRGKVNQGESGIVCAAREVEEETGMNIEELINPQHVIQVTIDGKLNTLYIVTDIDPQTTAFAPQTKGEIGAYGWHYIEDLPASIEEANKAYLSSTGAKHRFFGVQPFIQPLRRWIRFHQERQHIIRHKDQDLLDVARISQQDWPIGVVSMMSSSLRSMPRGGGTAGNNGGLNVVDGVVASGSHGLVVSTTTSGNAPALDRSFRSSTVAAAMGVVETATLADADIAHMGTKLVTENGVLIQFNSKQGVGGSVRGVGAPPTSQRSTIFASKQAEECEPWMPSMSNFRFDTEAIMRCFY</sequence>
<evidence type="ECO:0000256" key="6">
    <source>
        <dbReference type="ARBA" id="ARBA00022801"/>
    </source>
</evidence>
<reference evidence="10 11" key="1">
    <citation type="submission" date="2017-08" db="EMBL/GenBank/DDBJ databases">
        <title>Acidophilic green algal genome provides insights into adaptation to an acidic environment.</title>
        <authorList>
            <person name="Hirooka S."/>
            <person name="Hirose Y."/>
            <person name="Kanesaki Y."/>
            <person name="Higuchi S."/>
            <person name="Fujiwara T."/>
            <person name="Onuma R."/>
            <person name="Era A."/>
            <person name="Ohbayashi R."/>
            <person name="Uzuka A."/>
            <person name="Nozaki H."/>
            <person name="Yoshikawa H."/>
            <person name="Miyagishima S.Y."/>
        </authorList>
    </citation>
    <scope>NUCLEOTIDE SEQUENCE [LARGE SCALE GENOMIC DNA]</scope>
    <source>
        <strain evidence="10 11">NIES-2499</strain>
    </source>
</reference>
<dbReference type="GO" id="GO:0000184">
    <property type="term" value="P:nuclear-transcribed mRNA catabolic process, nonsense-mediated decay"/>
    <property type="evidence" value="ECO:0007669"/>
    <property type="project" value="InterPro"/>
</dbReference>
<keyword evidence="11" id="KW-1185">Reference proteome</keyword>
<dbReference type="SUPFAM" id="SSF140586">
    <property type="entry name" value="Dcp2 domain-like"/>
    <property type="match status" value="1"/>
</dbReference>
<feature type="domain" description="Nudix hydrolase" evidence="9">
    <location>
        <begin position="91"/>
        <end position="220"/>
    </location>
</feature>
<dbReference type="PROSITE" id="PS51462">
    <property type="entry name" value="NUDIX"/>
    <property type="match status" value="1"/>
</dbReference>
<dbReference type="EMBL" id="BEGY01000062">
    <property type="protein sequence ID" value="GAX81225.1"/>
    <property type="molecule type" value="Genomic_DNA"/>
</dbReference>
<evidence type="ECO:0000313" key="11">
    <source>
        <dbReference type="Proteomes" id="UP000232323"/>
    </source>
</evidence>
<dbReference type="FunFam" id="3.90.79.10:FF:000003">
    <property type="entry name" value="M7GpppN-mRNA hydrolase isoform 2"/>
    <property type="match status" value="1"/>
</dbReference>
<comment type="subcellular location">
    <subcellularLocation>
        <location evidence="2">Cytoplasm</location>
    </subcellularLocation>
</comment>
<dbReference type="GO" id="GO:0003723">
    <property type="term" value="F:RNA binding"/>
    <property type="evidence" value="ECO:0007669"/>
    <property type="project" value="UniProtKB-KW"/>
</dbReference>
<dbReference type="GO" id="GO:0005737">
    <property type="term" value="C:cytoplasm"/>
    <property type="evidence" value="ECO:0007669"/>
    <property type="project" value="UniProtKB-SubCell"/>
</dbReference>
<comment type="similarity">
    <text evidence="3">Belongs to the Nudix hydrolase family. DCP2 subfamily.</text>
</comment>
<accession>A0A250XDR0</accession>
<dbReference type="PROSITE" id="PS00893">
    <property type="entry name" value="NUDIX_BOX"/>
    <property type="match status" value="1"/>
</dbReference>
<name>A0A250XDR0_9CHLO</name>
<organism evidence="10 11">
    <name type="scientific">Chlamydomonas eustigma</name>
    <dbReference type="NCBI Taxonomy" id="1157962"/>
    <lineage>
        <taxon>Eukaryota</taxon>
        <taxon>Viridiplantae</taxon>
        <taxon>Chlorophyta</taxon>
        <taxon>core chlorophytes</taxon>
        <taxon>Chlorophyceae</taxon>
        <taxon>CS clade</taxon>
        <taxon>Chlamydomonadales</taxon>
        <taxon>Chlamydomonadaceae</taxon>
        <taxon>Chlamydomonas</taxon>
    </lineage>
</organism>
<dbReference type="SMART" id="SM01125">
    <property type="entry name" value="DCP2"/>
    <property type="match status" value="1"/>
</dbReference>
<evidence type="ECO:0000259" key="9">
    <source>
        <dbReference type="PROSITE" id="PS51462"/>
    </source>
</evidence>
<evidence type="ECO:0000256" key="3">
    <source>
        <dbReference type="ARBA" id="ARBA00005279"/>
    </source>
</evidence>
<keyword evidence="5" id="KW-0479">Metal-binding</keyword>
<dbReference type="InterPro" id="IPR015797">
    <property type="entry name" value="NUDIX_hydrolase-like_dom_sf"/>
</dbReference>
<keyword evidence="4" id="KW-0963">Cytoplasm</keyword>
<dbReference type="AlphaFoldDB" id="A0A250XDR0"/>
<evidence type="ECO:0000256" key="8">
    <source>
        <dbReference type="ARBA" id="ARBA00023211"/>
    </source>
</evidence>
<evidence type="ECO:0000256" key="4">
    <source>
        <dbReference type="ARBA" id="ARBA00022490"/>
    </source>
</evidence>
<evidence type="ECO:0000256" key="1">
    <source>
        <dbReference type="ARBA" id="ARBA00001936"/>
    </source>
</evidence>
<evidence type="ECO:0000256" key="7">
    <source>
        <dbReference type="ARBA" id="ARBA00022884"/>
    </source>
</evidence>
<dbReference type="STRING" id="1157962.A0A250XDR0"/>
<dbReference type="InterPro" id="IPR020084">
    <property type="entry name" value="NUDIX_hydrolase_CS"/>
</dbReference>
<dbReference type="Pfam" id="PF05026">
    <property type="entry name" value="DCP2"/>
    <property type="match status" value="1"/>
</dbReference>
<comment type="cofactor">
    <cofactor evidence="1">
        <name>Mn(2+)</name>
        <dbReference type="ChEBI" id="CHEBI:29035"/>
    </cofactor>
</comment>
<dbReference type="Pfam" id="PF00293">
    <property type="entry name" value="NUDIX"/>
    <property type="match status" value="1"/>
</dbReference>
<keyword evidence="6" id="KW-0378">Hydrolase</keyword>
<keyword evidence="7" id="KW-0694">RNA-binding</keyword>
<gene>
    <name evidence="10" type="ORF">CEUSTIGMA_g8657.t1</name>
</gene>
<comment type="caution">
    <text evidence="10">The sequence shown here is derived from an EMBL/GenBank/DDBJ whole genome shotgun (WGS) entry which is preliminary data.</text>
</comment>
<dbReference type="OrthoDB" id="18996at2759"/>
<dbReference type="CDD" id="cd03672">
    <property type="entry name" value="NUDIX_Dcp2p_Nudt20"/>
    <property type="match status" value="1"/>
</dbReference>
<dbReference type="InterPro" id="IPR044099">
    <property type="entry name" value="Dcp2_NUDIX"/>
</dbReference>
<dbReference type="PANTHER" id="PTHR23114">
    <property type="entry name" value="M7GPPPN-MRNA HYDROLASE"/>
    <property type="match status" value="1"/>
</dbReference>
<protein>
    <recommendedName>
        <fullName evidence="9">Nudix hydrolase domain-containing protein</fullName>
    </recommendedName>
</protein>
<dbReference type="InterPro" id="IPR036189">
    <property type="entry name" value="DCP2_BoxA_sf"/>
</dbReference>
<dbReference type="GO" id="GO:0000290">
    <property type="term" value="P:deadenylation-dependent decapping of nuclear-transcribed mRNA"/>
    <property type="evidence" value="ECO:0007669"/>
    <property type="project" value="InterPro"/>
</dbReference>
<dbReference type="SUPFAM" id="SSF55811">
    <property type="entry name" value="Nudix"/>
    <property type="match status" value="1"/>
</dbReference>
<dbReference type="InterPro" id="IPR007722">
    <property type="entry name" value="DCP2_BoxA"/>
</dbReference>
<dbReference type="InterPro" id="IPR000086">
    <property type="entry name" value="NUDIX_hydrolase_dom"/>
</dbReference>
<evidence type="ECO:0000256" key="2">
    <source>
        <dbReference type="ARBA" id="ARBA00004496"/>
    </source>
</evidence>
<dbReference type="Gene3D" id="3.90.79.10">
    <property type="entry name" value="Nucleoside Triphosphate Pyrophosphohydrolase"/>
    <property type="match status" value="1"/>
</dbReference>
<evidence type="ECO:0000313" key="10">
    <source>
        <dbReference type="EMBL" id="GAX81225.1"/>
    </source>
</evidence>